<keyword evidence="2" id="KW-1185">Reference proteome</keyword>
<proteinExistence type="predicted"/>
<reference evidence="1 2" key="1">
    <citation type="submission" date="2018-09" db="EMBL/GenBank/DDBJ databases">
        <title>YIM PH21274 draft genome.</title>
        <authorList>
            <person name="Miao C."/>
        </authorList>
    </citation>
    <scope>NUCLEOTIDE SEQUENCE [LARGE SCALE GENOMIC DNA]</scope>
    <source>
        <strain evidence="1 2">YIM PH 21724</strain>
    </source>
</reference>
<dbReference type="Proteomes" id="UP000266677">
    <property type="component" value="Unassembled WGS sequence"/>
</dbReference>
<comment type="caution">
    <text evidence="1">The sequence shown here is derived from an EMBL/GenBank/DDBJ whole genome shotgun (WGS) entry which is preliminary data.</text>
</comment>
<sequence length="74" mass="7450">MEVWGEFFDVPAGSPLAAARPAMGRGKGVVGAADGVPDSGFGVAGAAERASSAGRATLDAGFFSSFLSDTYYPF</sequence>
<protein>
    <submittedName>
        <fullName evidence="1">Uncharacterized protein</fullName>
    </submittedName>
</protein>
<name>A0A3A4K6M5_9NOCA</name>
<dbReference type="AlphaFoldDB" id="A0A3A4K6M5"/>
<dbReference type="EMBL" id="QZFU01000016">
    <property type="protein sequence ID" value="RJO76729.1"/>
    <property type="molecule type" value="Genomic_DNA"/>
</dbReference>
<organism evidence="1 2">
    <name type="scientific">Nocardia panacis</name>
    <dbReference type="NCBI Taxonomy" id="2340916"/>
    <lineage>
        <taxon>Bacteria</taxon>
        <taxon>Bacillati</taxon>
        <taxon>Actinomycetota</taxon>
        <taxon>Actinomycetes</taxon>
        <taxon>Mycobacteriales</taxon>
        <taxon>Nocardiaceae</taxon>
        <taxon>Nocardia</taxon>
    </lineage>
</organism>
<evidence type="ECO:0000313" key="2">
    <source>
        <dbReference type="Proteomes" id="UP000266677"/>
    </source>
</evidence>
<evidence type="ECO:0000313" key="1">
    <source>
        <dbReference type="EMBL" id="RJO76729.1"/>
    </source>
</evidence>
<accession>A0A3A4K6M5</accession>
<gene>
    <name evidence="1" type="ORF">D5S18_10735</name>
</gene>